<feature type="binding site" evidence="9">
    <location>
        <begin position="49"/>
        <end position="56"/>
    </location>
    <ligand>
        <name>GTP</name>
        <dbReference type="ChEBI" id="CHEBI:37565"/>
    </ligand>
</feature>
<dbReference type="Pfam" id="PF03764">
    <property type="entry name" value="EFG_IV"/>
    <property type="match status" value="1"/>
</dbReference>
<keyword evidence="5 9" id="KW-0251">Elongation factor</keyword>
<dbReference type="SUPFAM" id="SSF54980">
    <property type="entry name" value="EF-G C-terminal domain-like"/>
    <property type="match status" value="2"/>
</dbReference>
<organism evidence="11 12">
    <name type="scientific">Legionella beliardensis</name>
    <dbReference type="NCBI Taxonomy" id="91822"/>
    <lineage>
        <taxon>Bacteria</taxon>
        <taxon>Pseudomonadati</taxon>
        <taxon>Pseudomonadota</taxon>
        <taxon>Gammaproteobacteria</taxon>
        <taxon>Legionellales</taxon>
        <taxon>Legionellaceae</taxon>
        <taxon>Legionella</taxon>
    </lineage>
</organism>
<dbReference type="SUPFAM" id="SSF50447">
    <property type="entry name" value="Translation proteins"/>
    <property type="match status" value="1"/>
</dbReference>
<dbReference type="Gene3D" id="3.30.70.240">
    <property type="match status" value="1"/>
</dbReference>
<dbReference type="NCBIfam" id="TIGR00231">
    <property type="entry name" value="small_GTP"/>
    <property type="match status" value="1"/>
</dbReference>
<dbReference type="Gene3D" id="3.40.50.300">
    <property type="entry name" value="P-loop containing nucleotide triphosphate hydrolases"/>
    <property type="match status" value="1"/>
</dbReference>
<dbReference type="AlphaFoldDB" id="A0A378JTP3"/>
<keyword evidence="3 9" id="KW-0963">Cytoplasm</keyword>
<dbReference type="InterPro" id="IPR014721">
    <property type="entry name" value="Ribsml_uS5_D2-typ_fold_subgr"/>
</dbReference>
<dbReference type="FunFam" id="3.40.50.300:FF:000029">
    <property type="entry name" value="Elongation factor G"/>
    <property type="match status" value="1"/>
</dbReference>
<dbReference type="Pfam" id="PF00679">
    <property type="entry name" value="EFG_C"/>
    <property type="match status" value="1"/>
</dbReference>
<comment type="function">
    <text evidence="8 9">Catalyzes the GTP-dependent ribosomal translocation step during translation elongation. During this step, the ribosome changes from the pre-translocational (PRE) to the post-translocational (POST) state as the newly formed A-site-bound peptidyl-tRNA and P-site-bound deacylated tRNA move to the P and E sites, respectively. Catalyzes the coordinated movement of the two tRNA molecules, the mRNA and conformational changes in the ribosome.</text>
</comment>
<evidence type="ECO:0000256" key="5">
    <source>
        <dbReference type="ARBA" id="ARBA00022768"/>
    </source>
</evidence>
<reference evidence="11 12" key="1">
    <citation type="submission" date="2018-06" db="EMBL/GenBank/DDBJ databases">
        <authorList>
            <consortium name="Pathogen Informatics"/>
            <person name="Doyle S."/>
        </authorList>
    </citation>
    <scope>NUCLEOTIDE SEQUENCE [LARGE SCALE GENOMIC DNA]</scope>
    <source>
        <strain evidence="11 12">NCTC13315</strain>
    </source>
</reference>
<dbReference type="GO" id="GO:0003746">
    <property type="term" value="F:translation elongation factor activity"/>
    <property type="evidence" value="ECO:0007669"/>
    <property type="project" value="UniProtKB-UniRule"/>
</dbReference>
<dbReference type="CDD" id="cd03713">
    <property type="entry name" value="EFG_mtEFG_C"/>
    <property type="match status" value="1"/>
</dbReference>
<dbReference type="SUPFAM" id="SSF54211">
    <property type="entry name" value="Ribosomal protein S5 domain 2-like"/>
    <property type="match status" value="1"/>
</dbReference>
<keyword evidence="6 9" id="KW-0648">Protein biosynthesis</keyword>
<dbReference type="PROSITE" id="PS00301">
    <property type="entry name" value="G_TR_1"/>
    <property type="match status" value="1"/>
</dbReference>
<dbReference type="PRINTS" id="PR00315">
    <property type="entry name" value="ELONGATNFCT"/>
</dbReference>
<dbReference type="InterPro" id="IPR005225">
    <property type="entry name" value="Small_GTP-bd"/>
</dbReference>
<dbReference type="Gene3D" id="3.30.230.10">
    <property type="match status" value="1"/>
</dbReference>
<evidence type="ECO:0000256" key="6">
    <source>
        <dbReference type="ARBA" id="ARBA00022917"/>
    </source>
</evidence>
<dbReference type="HAMAP" id="MF_00054_B">
    <property type="entry name" value="EF_G_EF_2_B"/>
    <property type="match status" value="1"/>
</dbReference>
<dbReference type="InterPro" id="IPR027417">
    <property type="entry name" value="P-loop_NTPase"/>
</dbReference>
<dbReference type="GO" id="GO:0005525">
    <property type="term" value="F:GTP binding"/>
    <property type="evidence" value="ECO:0007669"/>
    <property type="project" value="UniProtKB-UniRule"/>
</dbReference>
<comment type="similarity">
    <text evidence="1 9">Belongs to the TRAFAC class translation factor GTPase superfamily. Classic translation factor GTPase family. EF-G/EF-2 subfamily.</text>
</comment>
<keyword evidence="12" id="KW-1185">Reference proteome</keyword>
<dbReference type="CDD" id="cd04088">
    <property type="entry name" value="EFG_mtEFG_II"/>
    <property type="match status" value="1"/>
</dbReference>
<dbReference type="SMART" id="SM00838">
    <property type="entry name" value="EFG_C"/>
    <property type="match status" value="1"/>
</dbReference>
<evidence type="ECO:0000256" key="9">
    <source>
        <dbReference type="HAMAP-Rule" id="MF_00054"/>
    </source>
</evidence>
<evidence type="ECO:0000256" key="4">
    <source>
        <dbReference type="ARBA" id="ARBA00022741"/>
    </source>
</evidence>
<dbReference type="InterPro" id="IPR020568">
    <property type="entry name" value="Ribosomal_Su5_D2-typ_SF"/>
</dbReference>
<protein>
    <recommendedName>
        <fullName evidence="2 9">Elongation factor G</fullName>
        <shortName evidence="9">EF-G</shortName>
    </recommendedName>
</protein>
<dbReference type="InterPro" id="IPR004540">
    <property type="entry name" value="Transl_elong_EFG/EF2"/>
</dbReference>
<dbReference type="InterPro" id="IPR005517">
    <property type="entry name" value="Transl_elong_EFG/EF2_IV"/>
</dbReference>
<dbReference type="Gene3D" id="3.30.70.870">
    <property type="entry name" value="Elongation Factor G (Translational Gtpase), domain 3"/>
    <property type="match status" value="1"/>
</dbReference>
<dbReference type="PROSITE" id="PS51722">
    <property type="entry name" value="G_TR_2"/>
    <property type="match status" value="1"/>
</dbReference>
<dbReference type="InterPro" id="IPR009000">
    <property type="entry name" value="Transl_B-barrel_sf"/>
</dbReference>
<dbReference type="SMART" id="SM00889">
    <property type="entry name" value="EFG_IV"/>
    <property type="match status" value="1"/>
</dbReference>
<name>A0A378JTP3_9GAMM</name>
<keyword evidence="7 9" id="KW-0342">GTP-binding</keyword>
<dbReference type="InterPro" id="IPR000640">
    <property type="entry name" value="EFG_V-like"/>
</dbReference>
<dbReference type="InterPro" id="IPR041095">
    <property type="entry name" value="EFG_II"/>
</dbReference>
<keyword evidence="4 9" id="KW-0547">Nucleotide-binding</keyword>
<evidence type="ECO:0000256" key="1">
    <source>
        <dbReference type="ARBA" id="ARBA00005870"/>
    </source>
</evidence>
<dbReference type="Pfam" id="PF00009">
    <property type="entry name" value="GTP_EFTU"/>
    <property type="match status" value="1"/>
</dbReference>
<dbReference type="CDD" id="cd01434">
    <property type="entry name" value="EFG_mtEFG1_IV"/>
    <property type="match status" value="1"/>
</dbReference>
<evidence type="ECO:0000256" key="8">
    <source>
        <dbReference type="ARBA" id="ARBA00024731"/>
    </source>
</evidence>
<evidence type="ECO:0000259" key="10">
    <source>
        <dbReference type="PROSITE" id="PS51722"/>
    </source>
</evidence>
<evidence type="ECO:0000256" key="2">
    <source>
        <dbReference type="ARBA" id="ARBA00017872"/>
    </source>
</evidence>
<dbReference type="FunFam" id="3.30.70.870:FF:000006">
    <property type="entry name" value="Elongation factor G"/>
    <property type="match status" value="1"/>
</dbReference>
<sequence length="730" mass="80438">MLNPFYLTLQPSSAANLDIMLYNMRLFFDLFYKSTMTDLNLYRNIGIFAHVDAGKTTTTERILKLTGRIHKMGEVHEGESTTDFMEQEAERGITIQSAAVSCFWKGTRFNVIDTPGHVDFTVEVYRSLKVLDGGIGVFCGSGGVEPQSETNWRYANNSKVSRLIFVNKLDRVGADFLKVTEQIKKVLGANPLIMTLPIGMEDDFVGVVDLLTRKAYVWDETGQPENYVIQDVPANMADDVEMYRTQLIEAALEMDDELLMAYLEGEEPSIEEIKRCIRKGTLELAFFPTYCGSAFKNKGMQLLLDAVVDYLPAPHEVNPQPLTNAEGEPNGQFAIVSPDEPFRALAFKIMEDRFGALTFVRIYSGKLNKGDTILNSFTGKTERVGRMVEMQANERNELQSAEAGDIIAIVGMKNVRTGHTLCSPDEACTLEAMVFPEPVISIAVAPKDKGSTEKMGIAIGKMVAEDPTFRVETDPDSGETILRGMGELHLDIKVDILKRTYDVELIVGQPQVAYRETITKTIQDSYTHKKQSGGSGQYGKIDYTIEPGEPNSGFTFKSSVVGGNVPKEFFPAIEKGFRSMMDSGTLAGFPVLDVAVNLTDGAYHPVDSSAIAFEIAAKGAFRQSIPKAAPQLLEPIMKVDVYSTEEHVGDVIGDLNRRRGMISGQEPSATGVRVKADVPLAEMFGYISTLRTLTSGRGQFSMEFSHYAPCPSSVAEAVIAKEKEKKAANK</sequence>
<feature type="domain" description="Tr-type G" evidence="10">
    <location>
        <begin position="40"/>
        <end position="315"/>
    </location>
</feature>
<proteinExistence type="inferred from homology"/>
<dbReference type="GO" id="GO:0003924">
    <property type="term" value="F:GTPase activity"/>
    <property type="evidence" value="ECO:0007669"/>
    <property type="project" value="InterPro"/>
</dbReference>
<dbReference type="Proteomes" id="UP000254968">
    <property type="component" value="Unassembled WGS sequence"/>
</dbReference>
<comment type="subcellular location">
    <subcellularLocation>
        <location evidence="9">Cytoplasm</location>
    </subcellularLocation>
</comment>
<dbReference type="SUPFAM" id="SSF52540">
    <property type="entry name" value="P-loop containing nucleoside triphosphate hydrolases"/>
    <property type="match status" value="1"/>
</dbReference>
<evidence type="ECO:0000256" key="3">
    <source>
        <dbReference type="ARBA" id="ARBA00022490"/>
    </source>
</evidence>
<dbReference type="CDD" id="cd01886">
    <property type="entry name" value="EF-G"/>
    <property type="match status" value="1"/>
</dbReference>
<dbReference type="FunFam" id="2.40.30.10:FF:000006">
    <property type="entry name" value="Elongation factor G"/>
    <property type="match status" value="1"/>
</dbReference>
<dbReference type="GO" id="GO:0005737">
    <property type="term" value="C:cytoplasm"/>
    <property type="evidence" value="ECO:0007669"/>
    <property type="project" value="UniProtKB-SubCell"/>
</dbReference>
<dbReference type="InterPro" id="IPR004161">
    <property type="entry name" value="EFTu-like_2"/>
</dbReference>
<dbReference type="Pfam" id="PF03144">
    <property type="entry name" value="GTP_EFTU_D2"/>
    <property type="match status" value="1"/>
</dbReference>
<dbReference type="GO" id="GO:0032790">
    <property type="term" value="P:ribosome disassembly"/>
    <property type="evidence" value="ECO:0007669"/>
    <property type="project" value="TreeGrafter"/>
</dbReference>
<dbReference type="NCBIfam" id="NF009381">
    <property type="entry name" value="PRK12740.1-5"/>
    <property type="match status" value="1"/>
</dbReference>
<dbReference type="NCBIfam" id="TIGR00484">
    <property type="entry name" value="EF-G"/>
    <property type="match status" value="1"/>
</dbReference>
<dbReference type="GO" id="GO:0097216">
    <property type="term" value="F:guanosine tetraphosphate binding"/>
    <property type="evidence" value="ECO:0007669"/>
    <property type="project" value="UniProtKB-ARBA"/>
</dbReference>
<evidence type="ECO:0000256" key="7">
    <source>
        <dbReference type="ARBA" id="ARBA00023134"/>
    </source>
</evidence>
<evidence type="ECO:0000313" key="11">
    <source>
        <dbReference type="EMBL" id="STX55639.1"/>
    </source>
</evidence>
<evidence type="ECO:0000313" key="12">
    <source>
        <dbReference type="Proteomes" id="UP000254968"/>
    </source>
</evidence>
<feature type="binding site" evidence="9">
    <location>
        <begin position="167"/>
        <end position="170"/>
    </location>
    <ligand>
        <name>GTP</name>
        <dbReference type="ChEBI" id="CHEBI:37565"/>
    </ligand>
</feature>
<dbReference type="Pfam" id="PF14492">
    <property type="entry name" value="EFG_III"/>
    <property type="match status" value="1"/>
</dbReference>
<dbReference type="InterPro" id="IPR035647">
    <property type="entry name" value="EFG_III/V"/>
</dbReference>
<feature type="binding site" evidence="9">
    <location>
        <begin position="113"/>
        <end position="117"/>
    </location>
    <ligand>
        <name>GTP</name>
        <dbReference type="ChEBI" id="CHEBI:37565"/>
    </ligand>
</feature>
<dbReference type="CDD" id="cd16262">
    <property type="entry name" value="EFG_III"/>
    <property type="match status" value="1"/>
</dbReference>
<dbReference type="Gene3D" id="2.40.30.10">
    <property type="entry name" value="Translation factors"/>
    <property type="match status" value="1"/>
</dbReference>
<dbReference type="PANTHER" id="PTHR43261">
    <property type="entry name" value="TRANSLATION ELONGATION FACTOR G-RELATED"/>
    <property type="match status" value="1"/>
</dbReference>
<accession>A0A378JTP3</accession>
<dbReference type="FunFam" id="3.30.230.10:FF:000003">
    <property type="entry name" value="Elongation factor G"/>
    <property type="match status" value="1"/>
</dbReference>
<dbReference type="InterPro" id="IPR009022">
    <property type="entry name" value="EFG_III"/>
</dbReference>
<gene>
    <name evidence="11" type="primary">fusA_2</name>
    <name evidence="9" type="synonym">fusA</name>
    <name evidence="11" type="ORF">NCTC13315_03010</name>
</gene>
<dbReference type="PANTHER" id="PTHR43261:SF5">
    <property type="entry name" value="ELONGATION FACTOR G 1"/>
    <property type="match status" value="1"/>
</dbReference>
<dbReference type="FunFam" id="3.30.70.240:FF:000001">
    <property type="entry name" value="Elongation factor G"/>
    <property type="match status" value="1"/>
</dbReference>
<dbReference type="InterPro" id="IPR047872">
    <property type="entry name" value="EFG_IV"/>
</dbReference>
<dbReference type="InterPro" id="IPR031157">
    <property type="entry name" value="G_TR_CS"/>
</dbReference>
<dbReference type="EMBL" id="UGNV01000004">
    <property type="protein sequence ID" value="STX55639.1"/>
    <property type="molecule type" value="Genomic_DNA"/>
</dbReference>
<dbReference type="InterPro" id="IPR000795">
    <property type="entry name" value="T_Tr_GTP-bd_dom"/>
</dbReference>
<dbReference type="InterPro" id="IPR035649">
    <property type="entry name" value="EFG_V"/>
</dbReference>